<dbReference type="InterPro" id="IPR012334">
    <property type="entry name" value="Pectin_lyas_fold"/>
</dbReference>
<feature type="transmembrane region" description="Helical" evidence="2">
    <location>
        <begin position="1005"/>
        <end position="1024"/>
    </location>
</feature>
<dbReference type="InterPro" id="IPR006626">
    <property type="entry name" value="PbH1"/>
</dbReference>
<evidence type="ECO:0000256" key="1">
    <source>
        <dbReference type="SAM" id="MobiDB-lite"/>
    </source>
</evidence>
<keyword evidence="4" id="KW-1185">Reference proteome</keyword>
<keyword evidence="2" id="KW-0812">Transmembrane</keyword>
<dbReference type="SUPFAM" id="SSF51126">
    <property type="entry name" value="Pectin lyase-like"/>
    <property type="match status" value="1"/>
</dbReference>
<accession>A0A9Q0LMZ8</accession>
<feature type="transmembrane region" description="Helical" evidence="2">
    <location>
        <begin position="935"/>
        <end position="956"/>
    </location>
</feature>
<sequence length="1107" mass="124636">MSLFFRNKSYVFLIIFFLFLFQFDYVIGQIVYMDTNGSIDSGCGDLANPCKELSQAVINAQINGTIIMNPGNYSVNFYGTTINKSVTIVGQDKSQVFVDCDYNKYGLIVTNTQNIAFENISFANCEISGGSYGGAALTINSQAVSIKNCQFINNNVEPYVTMQGVYSAAIFFDNCQTASVENCLFKNNLNSHNGSGAIFARYFATADAVLKVNNNSFVGNQGAVGALQVNYTKTVQNSSIQIAFSNFTSNLGANISGAVFIQYTADGAGNSIYINNTNFTNNSALIFGAFGLFHNGKCQNSTFSISKSFFKGNKANIYSGAISQIYNSLFNTSYIEITSSNFTSNTGYRGAIYIDDSPYGNHGDILNNSLIIQGCLFTSNTGESGGAISANSRVSLNMLKNTYSNNSAHQGGAMYLKNILSFYDGSSNYLDDTAIVGAEFMCLTSGQFEFKSVEFQSKLVEDTIFFVFSNHSLDLSYSTFECPEGSVFIIENETDHNFDLEYKYQFSFECVECPVGTYSLRRGGYNTDFDCYLCPTQAECRGGADVYVKNGFWGDKLESGKIQFFPCPEDFCSPNSINNAQLVLYNTCKNHREGFLCTQCTEGYTESLFPSGECKEKEKCHHQIFQYLLMLFFISIWLVWSLIFIPQAKTGHFHIMAYFFQTLSIVIPMMDSRKSDGFWRFLLSIAELFNLQTYLPLFGSFGECPGAEMNSVQKKLMRLVGPSVSIGIILFVYIFHLIRSAKSSVREADESDEDDSKKENSKNNKKNDDEINLSDQSGDLSSDEVSKKKNLSKSKSQSQKMGSSDQSLDFKDADWHHAEINFNDDTDNSDTLSSISYDKTVSELSDSNIDRIDKAHLESLVGNLITRPESESLTRFSWFKRANIALITILFLFYFVALKIVLETTNCIQISRNSEKKRYLYIYTTAECYTGAQKFGIFMAIILSILPLILLFFLIKKRTIKNPDSLLSIFTGPYKRAYYWFSVMMFYWRFLLLIFFVFVKDPTSQSFVLMFFCIIFLILHLNFLPFASNWHNSLQTISLSILVLVSTLNISHSSWEYAGLVTFSGSLKKLSFGMYYFIFSLCTVLFVYSFIIYVNLLKRHFKCFKCK</sequence>
<comment type="caution">
    <text evidence="3">The sequence shown here is derived from an EMBL/GenBank/DDBJ whole genome shotgun (WGS) entry which is preliminary data.</text>
</comment>
<evidence type="ECO:0000313" key="3">
    <source>
        <dbReference type="EMBL" id="KAJ5075601.1"/>
    </source>
</evidence>
<feature type="compositionally biased region" description="Low complexity" evidence="1">
    <location>
        <begin position="793"/>
        <end position="807"/>
    </location>
</feature>
<dbReference type="SMART" id="SM00710">
    <property type="entry name" value="PbH1"/>
    <property type="match status" value="6"/>
</dbReference>
<dbReference type="AlphaFoldDB" id="A0A9Q0LMZ8"/>
<proteinExistence type="predicted"/>
<name>A0A9Q0LMZ8_ANAIG</name>
<organism evidence="3 4">
    <name type="scientific">Anaeramoeba ignava</name>
    <name type="common">Anaerobic marine amoeba</name>
    <dbReference type="NCBI Taxonomy" id="1746090"/>
    <lineage>
        <taxon>Eukaryota</taxon>
        <taxon>Metamonada</taxon>
        <taxon>Anaeramoebidae</taxon>
        <taxon>Anaeramoeba</taxon>
    </lineage>
</organism>
<protein>
    <recommendedName>
        <fullName evidence="5">Adhesin-like protein</fullName>
    </recommendedName>
</protein>
<feature type="transmembrane region" description="Helical" evidence="2">
    <location>
        <begin position="1075"/>
        <end position="1097"/>
    </location>
</feature>
<dbReference type="Proteomes" id="UP001149090">
    <property type="component" value="Unassembled WGS sequence"/>
</dbReference>
<feature type="transmembrane region" description="Helical" evidence="2">
    <location>
        <begin position="719"/>
        <end position="738"/>
    </location>
</feature>
<evidence type="ECO:0000313" key="4">
    <source>
        <dbReference type="Proteomes" id="UP001149090"/>
    </source>
</evidence>
<dbReference type="InterPro" id="IPR011050">
    <property type="entry name" value="Pectin_lyase_fold/virulence"/>
</dbReference>
<dbReference type="PANTHER" id="PTHR11319">
    <property type="entry name" value="G PROTEIN-COUPLED RECEPTOR-RELATED"/>
    <property type="match status" value="1"/>
</dbReference>
<evidence type="ECO:0000256" key="2">
    <source>
        <dbReference type="SAM" id="Phobius"/>
    </source>
</evidence>
<dbReference type="PANTHER" id="PTHR11319:SF35">
    <property type="entry name" value="OUTER MEMBRANE PROTEIN PMPC-RELATED"/>
    <property type="match status" value="1"/>
</dbReference>
<feature type="region of interest" description="Disordered" evidence="1">
    <location>
        <begin position="746"/>
        <end position="808"/>
    </location>
</feature>
<feature type="transmembrane region" description="Helical" evidence="2">
    <location>
        <begin position="624"/>
        <end position="645"/>
    </location>
</feature>
<keyword evidence="2" id="KW-0472">Membrane</keyword>
<feature type="transmembrane region" description="Helical" evidence="2">
    <location>
        <begin position="882"/>
        <end position="902"/>
    </location>
</feature>
<dbReference type="EMBL" id="JAPDFW010000064">
    <property type="protein sequence ID" value="KAJ5075601.1"/>
    <property type="molecule type" value="Genomic_DNA"/>
</dbReference>
<dbReference type="Gene3D" id="2.160.20.10">
    <property type="entry name" value="Single-stranded right-handed beta-helix, Pectin lyase-like"/>
    <property type="match status" value="1"/>
</dbReference>
<feature type="transmembrane region" description="Helical" evidence="2">
    <location>
        <begin position="1036"/>
        <end position="1055"/>
    </location>
</feature>
<evidence type="ECO:0008006" key="5">
    <source>
        <dbReference type="Google" id="ProtNLM"/>
    </source>
</evidence>
<feature type="compositionally biased region" description="Basic and acidic residues" evidence="1">
    <location>
        <begin position="755"/>
        <end position="769"/>
    </location>
</feature>
<dbReference type="OrthoDB" id="2018448at2759"/>
<keyword evidence="2" id="KW-1133">Transmembrane helix</keyword>
<feature type="transmembrane region" description="Helical" evidence="2">
    <location>
        <begin position="977"/>
        <end position="999"/>
    </location>
</feature>
<gene>
    <name evidence="3" type="ORF">M0811_07171</name>
</gene>
<reference evidence="3" key="1">
    <citation type="submission" date="2022-10" db="EMBL/GenBank/DDBJ databases">
        <title>Novel sulphate-reducing endosymbionts in the free-living metamonad Anaeramoeba.</title>
        <authorList>
            <person name="Jerlstrom-Hultqvist J."/>
            <person name="Cepicka I."/>
            <person name="Gallot-Lavallee L."/>
            <person name="Salas-Leiva D."/>
            <person name="Curtis B.A."/>
            <person name="Zahonova K."/>
            <person name="Pipaliya S."/>
            <person name="Dacks J."/>
            <person name="Roger A.J."/>
        </authorList>
    </citation>
    <scope>NUCLEOTIDE SEQUENCE</scope>
    <source>
        <strain evidence="3">BMAN</strain>
    </source>
</reference>
<dbReference type="OMA" id="PINAREH"/>